<evidence type="ECO:0000256" key="1">
    <source>
        <dbReference type="SAM" id="MobiDB-lite"/>
    </source>
</evidence>
<sequence length="383" mass="44248">MIVEFFKRGTGGSTGPIDYFLGKDKNREHAKILSGDLEEVAELIDSSPYVKKYTAGCLSFYEDDLSDANKEALMAEFEKTLFCGLTPEQYRIVWIEHKDKENAETGEKRLELNFLIPNIEITTGKRLQPFFAKADLQRVDDFKTIVNHEFKLFDPDDPINRRSVKIAKNLPQDKKDFIHEMNTEVALAITDGLVSDRESLKAWMTKIGLEITRTTKNHISVKNPNKPDGKPIVLKGEFYEQNFRHSEQSAELKRKASERYRQEADSRHANCLKRYRKLCESKSEYHLERYATRGRTNSAGLTKQLAKQENEYTGRHRQDGAELEKRHTGDAREFKDSNTELETGLADIKRIEPSDSRTSEAEKSPFFIEYSVSFDSTYFAYHQ</sequence>
<evidence type="ECO:0000313" key="2">
    <source>
        <dbReference type="EMBL" id="PZM18621.1"/>
    </source>
</evidence>
<protein>
    <recommendedName>
        <fullName evidence="4">Mobilization protein</fullName>
    </recommendedName>
</protein>
<name>A0A3F3MV43_ACIBA</name>
<feature type="compositionally biased region" description="Basic and acidic residues" evidence="1">
    <location>
        <begin position="347"/>
        <end position="362"/>
    </location>
</feature>
<comment type="caution">
    <text evidence="2">The sequence shown here is derived from an EMBL/GenBank/DDBJ whole genome shotgun (WGS) entry which is preliminary data.</text>
</comment>
<dbReference type="AlphaFoldDB" id="A0A3F3MV43"/>
<evidence type="ECO:0000313" key="3">
    <source>
        <dbReference type="Proteomes" id="UP000248662"/>
    </source>
</evidence>
<dbReference type="EMBL" id="QKWF01000022">
    <property type="protein sequence ID" value="PZM18621.1"/>
    <property type="molecule type" value="Genomic_DNA"/>
</dbReference>
<gene>
    <name evidence="2" type="ORF">DOL94_03035</name>
</gene>
<accession>A0A3F3MV43</accession>
<evidence type="ECO:0008006" key="4">
    <source>
        <dbReference type="Google" id="ProtNLM"/>
    </source>
</evidence>
<feature type="region of interest" description="Disordered" evidence="1">
    <location>
        <begin position="309"/>
        <end position="362"/>
    </location>
</feature>
<feature type="non-terminal residue" evidence="2">
    <location>
        <position position="383"/>
    </location>
</feature>
<feature type="compositionally biased region" description="Basic and acidic residues" evidence="1">
    <location>
        <begin position="309"/>
        <end position="338"/>
    </location>
</feature>
<dbReference type="Proteomes" id="UP000248662">
    <property type="component" value="Unassembled WGS sequence"/>
</dbReference>
<proteinExistence type="predicted"/>
<organism evidence="2 3">
    <name type="scientific">Acinetobacter baumannii</name>
    <dbReference type="NCBI Taxonomy" id="470"/>
    <lineage>
        <taxon>Bacteria</taxon>
        <taxon>Pseudomonadati</taxon>
        <taxon>Pseudomonadota</taxon>
        <taxon>Gammaproteobacteria</taxon>
        <taxon>Moraxellales</taxon>
        <taxon>Moraxellaceae</taxon>
        <taxon>Acinetobacter</taxon>
        <taxon>Acinetobacter calcoaceticus/baumannii complex</taxon>
    </lineage>
</organism>
<reference evidence="2 3" key="1">
    <citation type="submission" date="2018-06" db="EMBL/GenBank/DDBJ databases">
        <title>Carbapenemase-producing Acinetobacter spp. from environmental sources in an hospital from French Polynesia.</title>
        <authorList>
            <person name="Bonnin R.A."/>
            <person name="Levy M."/>
            <person name="Cuzon G."/>
            <person name="Dortet L."/>
            <person name="Naas T."/>
        </authorList>
    </citation>
    <scope>NUCLEOTIDE SEQUENCE [LARGE SCALE GENOMIC DNA]</scope>
    <source>
        <strain evidence="2 3">R10</strain>
    </source>
</reference>